<dbReference type="EMBL" id="JALJOU010000004">
    <property type="protein sequence ID" value="KAK9843979.1"/>
    <property type="molecule type" value="Genomic_DNA"/>
</dbReference>
<feature type="compositionally biased region" description="Low complexity" evidence="1">
    <location>
        <begin position="128"/>
        <end position="143"/>
    </location>
</feature>
<evidence type="ECO:0008006" key="4">
    <source>
        <dbReference type="Google" id="ProtNLM"/>
    </source>
</evidence>
<protein>
    <recommendedName>
        <fullName evidence="4">PH domain-containing protein</fullName>
    </recommendedName>
</protein>
<sequence>METATRLKNYVGAAAGAAAGAVTSAPAWLAAKAAPVAADGAAFCGTGAPGQVHSEGAIEPGPLAAGAAAAAAAAAEAATHRAPGAPNGEVSPPPRPTRRPPPPPPPPADAEPAGGGAGAAAVPPPAPAAEAAPGDGDAAAAGPSWDIFEPRAEGAAAQPPPTNGAAAGRPGDPPNLSALPNMTGRQLLAALDAGAPMRKKWVTRLSPAEAASAPRTTRHIRCRVEGGRVTLRYHHQGVKGLMEKGEVAAVVQRVEAPGGDWARGAALRVHTSRGVLAIEPLGAAAFSQWVLGLNAALAVCQTRRKEYILACPARTIPRNSMFIIGSEQGGAPARP</sequence>
<comment type="caution">
    <text evidence="2">The sequence shown here is derived from an EMBL/GenBank/DDBJ whole genome shotgun (WGS) entry which is preliminary data.</text>
</comment>
<accession>A0AAW1SDK9</accession>
<evidence type="ECO:0000313" key="2">
    <source>
        <dbReference type="EMBL" id="KAK9843979.1"/>
    </source>
</evidence>
<gene>
    <name evidence="2" type="ORF">WJX81_000913</name>
</gene>
<organism evidence="2 3">
    <name type="scientific">Elliptochloris bilobata</name>
    <dbReference type="NCBI Taxonomy" id="381761"/>
    <lineage>
        <taxon>Eukaryota</taxon>
        <taxon>Viridiplantae</taxon>
        <taxon>Chlorophyta</taxon>
        <taxon>core chlorophytes</taxon>
        <taxon>Trebouxiophyceae</taxon>
        <taxon>Trebouxiophyceae incertae sedis</taxon>
        <taxon>Elliptochloris clade</taxon>
        <taxon>Elliptochloris</taxon>
    </lineage>
</organism>
<evidence type="ECO:0000256" key="1">
    <source>
        <dbReference type="SAM" id="MobiDB-lite"/>
    </source>
</evidence>
<dbReference type="AlphaFoldDB" id="A0AAW1SDK9"/>
<evidence type="ECO:0000313" key="3">
    <source>
        <dbReference type="Proteomes" id="UP001445335"/>
    </source>
</evidence>
<feature type="compositionally biased region" description="Pro residues" evidence="1">
    <location>
        <begin position="91"/>
        <end position="109"/>
    </location>
</feature>
<feature type="region of interest" description="Disordered" evidence="1">
    <location>
        <begin position="75"/>
        <end position="180"/>
    </location>
</feature>
<dbReference type="Proteomes" id="UP001445335">
    <property type="component" value="Unassembled WGS sequence"/>
</dbReference>
<name>A0AAW1SDK9_9CHLO</name>
<keyword evidence="3" id="KW-1185">Reference proteome</keyword>
<reference evidence="2 3" key="1">
    <citation type="journal article" date="2024" name="Nat. Commun.">
        <title>Phylogenomics reveals the evolutionary origins of lichenization in chlorophyte algae.</title>
        <authorList>
            <person name="Puginier C."/>
            <person name="Libourel C."/>
            <person name="Otte J."/>
            <person name="Skaloud P."/>
            <person name="Haon M."/>
            <person name="Grisel S."/>
            <person name="Petersen M."/>
            <person name="Berrin J.G."/>
            <person name="Delaux P.M."/>
            <person name="Dal Grande F."/>
            <person name="Keller J."/>
        </authorList>
    </citation>
    <scope>NUCLEOTIDE SEQUENCE [LARGE SCALE GENOMIC DNA]</scope>
    <source>
        <strain evidence="2 3">SAG 245.80</strain>
    </source>
</reference>
<feature type="compositionally biased region" description="Low complexity" evidence="1">
    <location>
        <begin position="75"/>
        <end position="86"/>
    </location>
</feature>
<proteinExistence type="predicted"/>